<protein>
    <submittedName>
        <fullName evidence="4">Recombinase family protein</fullName>
    </submittedName>
</protein>
<dbReference type="Pfam" id="PF07508">
    <property type="entry name" value="Recombinase"/>
    <property type="match status" value="1"/>
</dbReference>
<dbReference type="CDD" id="cd00338">
    <property type="entry name" value="Ser_Recombinase"/>
    <property type="match status" value="1"/>
</dbReference>
<proteinExistence type="predicted"/>
<dbReference type="Gene3D" id="3.40.50.1390">
    <property type="entry name" value="Resolvase, N-terminal catalytic domain"/>
    <property type="match status" value="1"/>
</dbReference>
<gene>
    <name evidence="4" type="ORF">ACFSB2_08760</name>
</gene>
<reference evidence="5" key="1">
    <citation type="journal article" date="2019" name="Int. J. Syst. Evol. Microbiol.">
        <title>The Global Catalogue of Microorganisms (GCM) 10K type strain sequencing project: providing services to taxonomists for standard genome sequencing and annotation.</title>
        <authorList>
            <consortium name="The Broad Institute Genomics Platform"/>
            <consortium name="The Broad Institute Genome Sequencing Center for Infectious Disease"/>
            <person name="Wu L."/>
            <person name="Ma J."/>
        </authorList>
    </citation>
    <scope>NUCLEOTIDE SEQUENCE [LARGE SCALE GENOMIC DNA]</scope>
    <source>
        <strain evidence="5">CGMCC 1.12286</strain>
    </source>
</reference>
<dbReference type="PROSITE" id="PS51737">
    <property type="entry name" value="RECOMBINASE_DNA_BIND"/>
    <property type="match status" value="1"/>
</dbReference>
<keyword evidence="1" id="KW-0175">Coiled coil</keyword>
<comment type="caution">
    <text evidence="4">The sequence shown here is derived from an EMBL/GenBank/DDBJ whole genome shotgun (WGS) entry which is preliminary data.</text>
</comment>
<feature type="coiled-coil region" evidence="1">
    <location>
        <begin position="413"/>
        <end position="440"/>
    </location>
</feature>
<name>A0ABW4JEG7_9BACL</name>
<dbReference type="PROSITE" id="PS51736">
    <property type="entry name" value="RECOMBINASES_3"/>
    <property type="match status" value="1"/>
</dbReference>
<organism evidence="4 5">
    <name type="scientific">Alicyclobacillus fodiniaquatilis</name>
    <dbReference type="NCBI Taxonomy" id="1661150"/>
    <lineage>
        <taxon>Bacteria</taxon>
        <taxon>Bacillati</taxon>
        <taxon>Bacillota</taxon>
        <taxon>Bacilli</taxon>
        <taxon>Bacillales</taxon>
        <taxon>Alicyclobacillaceae</taxon>
        <taxon>Alicyclobacillus</taxon>
    </lineage>
</organism>
<dbReference type="InterPro" id="IPR038109">
    <property type="entry name" value="DNA_bind_recomb_sf"/>
</dbReference>
<accession>A0ABW4JEG7</accession>
<feature type="domain" description="Recombinase" evidence="3">
    <location>
        <begin position="164"/>
        <end position="292"/>
    </location>
</feature>
<dbReference type="PANTHER" id="PTHR30461:SF23">
    <property type="entry name" value="DNA RECOMBINASE-RELATED"/>
    <property type="match status" value="1"/>
</dbReference>
<evidence type="ECO:0000313" key="4">
    <source>
        <dbReference type="EMBL" id="MFD1674786.1"/>
    </source>
</evidence>
<evidence type="ECO:0000313" key="5">
    <source>
        <dbReference type="Proteomes" id="UP001597079"/>
    </source>
</evidence>
<dbReference type="Proteomes" id="UP001597079">
    <property type="component" value="Unassembled WGS sequence"/>
</dbReference>
<dbReference type="RefSeq" id="WP_377942710.1">
    <property type="nucleotide sequence ID" value="NZ_JBHUCX010000021.1"/>
</dbReference>
<dbReference type="InterPro" id="IPR050639">
    <property type="entry name" value="SSR_resolvase"/>
</dbReference>
<dbReference type="Gene3D" id="3.90.1750.20">
    <property type="entry name" value="Putative Large Serine Recombinase, Chain B, Domain 2"/>
    <property type="match status" value="1"/>
</dbReference>
<dbReference type="InterPro" id="IPR036162">
    <property type="entry name" value="Resolvase-like_N_sf"/>
</dbReference>
<dbReference type="PANTHER" id="PTHR30461">
    <property type="entry name" value="DNA-INVERTASE FROM LAMBDOID PROPHAGE"/>
    <property type="match status" value="1"/>
</dbReference>
<dbReference type="InterPro" id="IPR025827">
    <property type="entry name" value="Zn_ribbon_recom_dom"/>
</dbReference>
<keyword evidence="5" id="KW-1185">Reference proteome</keyword>
<evidence type="ECO:0000259" key="2">
    <source>
        <dbReference type="PROSITE" id="PS51736"/>
    </source>
</evidence>
<dbReference type="InterPro" id="IPR006119">
    <property type="entry name" value="Resolv_N"/>
</dbReference>
<evidence type="ECO:0000259" key="3">
    <source>
        <dbReference type="PROSITE" id="PS51737"/>
    </source>
</evidence>
<sequence length="500" mass="58634">MIEQKKIYEVAVYLRKSRDDTDGEEDVLLKHETALTDLVRKNNWRYVIYREIGSSDSIDYRPEFKRLLKDVENDFYDAVVVMDYDRLSRGDKEDRARVEKILQQSNTLVVTPSRVYDLNDEDQELITDIEGVFARYEYRMIKKRFQRGKKIGARLGHWTNGPAPFPYIYNSEARSLEPDPDKLDIYNLIKQRLLDGKSCAAVCWELNRMGIPSPKGKLWQESVVYRLAINEVHLGRIIYGKTSGGLHKNRKTAPFRINPRENWVIVENAHPAVKTLEEHAEILKLLEQRRIQSKRTRHGTYVYSGLIYCGKCGAAHQFQPKENGRLLVKKCQKIDPFGKRCGNPGTDVEHVDLAVIESLRNYEEEIRARPIQITDTPDMAPQMLLRLKETELEGLHEGVARLKDMYVSGDLTKQEYRTRLDHQKDLIVKKENDIQHLKETLQVGGPVSDHERLQRIEQLQNVWKRLDSHPEEKNRLLKQLIERIEYVRDNYRIDVKVKFR</sequence>
<dbReference type="EMBL" id="JBHUCX010000021">
    <property type="protein sequence ID" value="MFD1674786.1"/>
    <property type="molecule type" value="Genomic_DNA"/>
</dbReference>
<dbReference type="Pfam" id="PF13408">
    <property type="entry name" value="Zn_ribbon_recom"/>
    <property type="match status" value="1"/>
</dbReference>
<dbReference type="SUPFAM" id="SSF53041">
    <property type="entry name" value="Resolvase-like"/>
    <property type="match status" value="1"/>
</dbReference>
<dbReference type="Pfam" id="PF00239">
    <property type="entry name" value="Resolvase"/>
    <property type="match status" value="1"/>
</dbReference>
<evidence type="ECO:0000256" key="1">
    <source>
        <dbReference type="SAM" id="Coils"/>
    </source>
</evidence>
<dbReference type="InterPro" id="IPR011109">
    <property type="entry name" value="DNA_bind_recombinase_dom"/>
</dbReference>
<feature type="domain" description="Resolvase/invertase-type recombinase catalytic" evidence="2">
    <location>
        <begin position="9"/>
        <end position="156"/>
    </location>
</feature>
<dbReference type="SMART" id="SM00857">
    <property type="entry name" value="Resolvase"/>
    <property type="match status" value="1"/>
</dbReference>